<dbReference type="InterPro" id="IPR016024">
    <property type="entry name" value="ARM-type_fold"/>
</dbReference>
<keyword evidence="3" id="KW-1185">Reference proteome</keyword>
<comment type="caution">
    <text evidence="2">The sequence shown here is derived from an EMBL/GenBank/DDBJ whole genome shotgun (WGS) entry which is preliminary data.</text>
</comment>
<dbReference type="Proteomes" id="UP001295423">
    <property type="component" value="Unassembled WGS sequence"/>
</dbReference>
<dbReference type="AlphaFoldDB" id="A0AAD2JN46"/>
<accession>A0AAD2JN46</accession>
<dbReference type="Gene3D" id="1.25.10.10">
    <property type="entry name" value="Leucine-rich Repeat Variant"/>
    <property type="match status" value="1"/>
</dbReference>
<dbReference type="InterPro" id="IPR011989">
    <property type="entry name" value="ARM-like"/>
</dbReference>
<reference evidence="2" key="1">
    <citation type="submission" date="2023-08" db="EMBL/GenBank/DDBJ databases">
        <authorList>
            <person name="Audoor S."/>
            <person name="Bilcke G."/>
        </authorList>
    </citation>
    <scope>NUCLEOTIDE SEQUENCE</scope>
</reference>
<proteinExistence type="predicted"/>
<sequence>MEMSSTAEPARKRRKPNEAEKNMSFMINHHAAVAATVTPIKTPKASNSTASEADIDEDTITHLTFENEDATRHNERNKANDEGKQEEIDKLVVVTQLIENLRFAMSFEAAEKAIDMLFQELHTEDANVSTYDPRKTTTAFHNPDHISLPVAKVITRSNGVLTIFVALQEFQHSGSNMFLCKTLRLLSLISSEVPAAGQQLIESGAVRSLLMLARKGAHVDCLKLHKYDQIKRNFDYSLKSNVVGILADLVFGLGWNICKQVVPEETLDFVISVIKEYPEDEFMQHVGIEYLLCVGKTGDSETSTMLQKKKVGHLFLEALDNFRHESVEVKEMAREAMVWYFSI</sequence>
<dbReference type="SUPFAM" id="SSF48371">
    <property type="entry name" value="ARM repeat"/>
    <property type="match status" value="1"/>
</dbReference>
<dbReference type="EMBL" id="CAKOGP040002202">
    <property type="protein sequence ID" value="CAJ1965127.1"/>
    <property type="molecule type" value="Genomic_DNA"/>
</dbReference>
<feature type="region of interest" description="Disordered" evidence="1">
    <location>
        <begin position="37"/>
        <end position="60"/>
    </location>
</feature>
<protein>
    <submittedName>
        <fullName evidence="2">Uncharacterized protein</fullName>
    </submittedName>
</protein>
<evidence type="ECO:0000313" key="3">
    <source>
        <dbReference type="Proteomes" id="UP001295423"/>
    </source>
</evidence>
<evidence type="ECO:0000256" key="1">
    <source>
        <dbReference type="SAM" id="MobiDB-lite"/>
    </source>
</evidence>
<evidence type="ECO:0000313" key="2">
    <source>
        <dbReference type="EMBL" id="CAJ1965127.1"/>
    </source>
</evidence>
<name>A0AAD2JN46_9STRA</name>
<organism evidence="2 3">
    <name type="scientific">Cylindrotheca closterium</name>
    <dbReference type="NCBI Taxonomy" id="2856"/>
    <lineage>
        <taxon>Eukaryota</taxon>
        <taxon>Sar</taxon>
        <taxon>Stramenopiles</taxon>
        <taxon>Ochrophyta</taxon>
        <taxon>Bacillariophyta</taxon>
        <taxon>Bacillariophyceae</taxon>
        <taxon>Bacillariophycidae</taxon>
        <taxon>Bacillariales</taxon>
        <taxon>Bacillariaceae</taxon>
        <taxon>Cylindrotheca</taxon>
    </lineage>
</organism>
<gene>
    <name evidence="2" type="ORF">CYCCA115_LOCUS20961</name>
</gene>